<keyword evidence="2" id="KW-1185">Reference proteome</keyword>
<name>A0A7T8JUB5_CALRO</name>
<proteinExistence type="predicted"/>
<accession>A0A7T8JUB5</accession>
<dbReference type="AlphaFoldDB" id="A0A7T8JUB5"/>
<gene>
    <name evidence="1" type="ORF">FKW44_023654</name>
</gene>
<dbReference type="Proteomes" id="UP000595437">
    <property type="component" value="Chromosome 18"/>
</dbReference>
<evidence type="ECO:0000313" key="2">
    <source>
        <dbReference type="Proteomes" id="UP000595437"/>
    </source>
</evidence>
<reference evidence="2" key="1">
    <citation type="submission" date="2021-01" db="EMBL/GenBank/DDBJ databases">
        <title>Caligus Genome Assembly.</title>
        <authorList>
            <person name="Gallardo-Escarate C."/>
        </authorList>
    </citation>
    <scope>NUCLEOTIDE SEQUENCE [LARGE SCALE GENOMIC DNA]</scope>
</reference>
<evidence type="ECO:0000313" key="1">
    <source>
        <dbReference type="EMBL" id="QQP35427.1"/>
    </source>
</evidence>
<sequence>MKTSGNPNDSISLKTKESQGVKCLCEIQEENRETSTFTLGLFYHSLDRHDNIHRLPPVPETELGVRKYLFENRLQPLC</sequence>
<dbReference type="EMBL" id="CP045907">
    <property type="protein sequence ID" value="QQP35427.1"/>
    <property type="molecule type" value="Genomic_DNA"/>
</dbReference>
<organism evidence="1 2">
    <name type="scientific">Caligus rogercresseyi</name>
    <name type="common">Sea louse</name>
    <dbReference type="NCBI Taxonomy" id="217165"/>
    <lineage>
        <taxon>Eukaryota</taxon>
        <taxon>Metazoa</taxon>
        <taxon>Ecdysozoa</taxon>
        <taxon>Arthropoda</taxon>
        <taxon>Crustacea</taxon>
        <taxon>Multicrustacea</taxon>
        <taxon>Hexanauplia</taxon>
        <taxon>Copepoda</taxon>
        <taxon>Siphonostomatoida</taxon>
        <taxon>Caligidae</taxon>
        <taxon>Caligus</taxon>
    </lineage>
</organism>
<protein>
    <submittedName>
        <fullName evidence="1">RNAdirected DNA polymerase from mobile element jockeylike</fullName>
    </submittedName>
</protein>